<proteinExistence type="predicted"/>
<feature type="signal peptide" evidence="1">
    <location>
        <begin position="1"/>
        <end position="18"/>
    </location>
</feature>
<dbReference type="InterPro" id="IPR008906">
    <property type="entry name" value="HATC_C_dom"/>
</dbReference>
<dbReference type="OrthoDB" id="3262464at2759"/>
<dbReference type="EMBL" id="KN838840">
    <property type="protein sequence ID" value="KIJ93509.1"/>
    <property type="molecule type" value="Genomic_DNA"/>
</dbReference>
<dbReference type="HOGENOM" id="CLU_009123_15_1_1"/>
<dbReference type="InterPro" id="IPR012337">
    <property type="entry name" value="RNaseH-like_sf"/>
</dbReference>
<evidence type="ECO:0000259" key="2">
    <source>
        <dbReference type="Pfam" id="PF05699"/>
    </source>
</evidence>
<gene>
    <name evidence="3" type="ORF">K443DRAFT_63218</name>
</gene>
<keyword evidence="4" id="KW-1185">Reference proteome</keyword>
<feature type="non-terminal residue" evidence="3">
    <location>
        <position position="1"/>
    </location>
</feature>
<dbReference type="AlphaFoldDB" id="A0A0C9WIT6"/>
<reference evidence="4" key="2">
    <citation type="submission" date="2015-01" db="EMBL/GenBank/DDBJ databases">
        <title>Evolutionary Origins and Diversification of the Mycorrhizal Mutualists.</title>
        <authorList>
            <consortium name="DOE Joint Genome Institute"/>
            <consortium name="Mycorrhizal Genomics Consortium"/>
            <person name="Kohler A."/>
            <person name="Kuo A."/>
            <person name="Nagy L.G."/>
            <person name="Floudas D."/>
            <person name="Copeland A."/>
            <person name="Barry K.W."/>
            <person name="Cichocki N."/>
            <person name="Veneault-Fourrey C."/>
            <person name="LaButti K."/>
            <person name="Lindquist E.A."/>
            <person name="Lipzen A."/>
            <person name="Lundell T."/>
            <person name="Morin E."/>
            <person name="Murat C."/>
            <person name="Riley R."/>
            <person name="Ohm R."/>
            <person name="Sun H."/>
            <person name="Tunlid A."/>
            <person name="Henrissat B."/>
            <person name="Grigoriev I.V."/>
            <person name="Hibbett D.S."/>
            <person name="Martin F."/>
        </authorList>
    </citation>
    <scope>NUCLEOTIDE SEQUENCE [LARGE SCALE GENOMIC DNA]</scope>
    <source>
        <strain evidence="4">LaAM-08-1</strain>
    </source>
</reference>
<reference evidence="3 4" key="1">
    <citation type="submission" date="2014-04" db="EMBL/GenBank/DDBJ databases">
        <authorList>
            <consortium name="DOE Joint Genome Institute"/>
            <person name="Kuo A."/>
            <person name="Kohler A."/>
            <person name="Nagy L.G."/>
            <person name="Floudas D."/>
            <person name="Copeland A."/>
            <person name="Barry K.W."/>
            <person name="Cichocki N."/>
            <person name="Veneault-Fourrey C."/>
            <person name="LaButti K."/>
            <person name="Lindquist E.A."/>
            <person name="Lipzen A."/>
            <person name="Lundell T."/>
            <person name="Morin E."/>
            <person name="Murat C."/>
            <person name="Sun H."/>
            <person name="Tunlid A."/>
            <person name="Henrissat B."/>
            <person name="Grigoriev I.V."/>
            <person name="Hibbett D.S."/>
            <person name="Martin F."/>
            <person name="Nordberg H.P."/>
            <person name="Cantor M.N."/>
            <person name="Hua S.X."/>
        </authorList>
    </citation>
    <scope>NUCLEOTIDE SEQUENCE [LARGE SCALE GENOMIC DNA]</scope>
    <source>
        <strain evidence="3 4">LaAM-08-1</strain>
    </source>
</reference>
<accession>A0A0C9WIT6</accession>
<evidence type="ECO:0000313" key="3">
    <source>
        <dbReference type="EMBL" id="KIJ93509.1"/>
    </source>
</evidence>
<sequence length="80" mass="8884">FPTLFAVALDFLPIQGSAIPCEHVFFSAKETMLPHHNHINAELMEALQMLKFTINRGCGLDFTSGTSKESELQTLELSMS</sequence>
<feature type="chain" id="PRO_5002205341" description="HAT C-terminal dimerisation domain-containing protein" evidence="1">
    <location>
        <begin position="19"/>
        <end position="80"/>
    </location>
</feature>
<feature type="non-terminal residue" evidence="3">
    <location>
        <position position="80"/>
    </location>
</feature>
<dbReference type="Pfam" id="PF05699">
    <property type="entry name" value="Dimer_Tnp_hAT"/>
    <property type="match status" value="1"/>
</dbReference>
<dbReference type="SUPFAM" id="SSF53098">
    <property type="entry name" value="Ribonuclease H-like"/>
    <property type="match status" value="1"/>
</dbReference>
<organism evidence="3 4">
    <name type="scientific">Laccaria amethystina LaAM-08-1</name>
    <dbReference type="NCBI Taxonomy" id="1095629"/>
    <lineage>
        <taxon>Eukaryota</taxon>
        <taxon>Fungi</taxon>
        <taxon>Dikarya</taxon>
        <taxon>Basidiomycota</taxon>
        <taxon>Agaricomycotina</taxon>
        <taxon>Agaricomycetes</taxon>
        <taxon>Agaricomycetidae</taxon>
        <taxon>Agaricales</taxon>
        <taxon>Agaricineae</taxon>
        <taxon>Hydnangiaceae</taxon>
        <taxon>Laccaria</taxon>
    </lineage>
</organism>
<dbReference type="GO" id="GO:0046983">
    <property type="term" value="F:protein dimerization activity"/>
    <property type="evidence" value="ECO:0007669"/>
    <property type="project" value="InterPro"/>
</dbReference>
<protein>
    <recommendedName>
        <fullName evidence="2">HAT C-terminal dimerisation domain-containing protein</fullName>
    </recommendedName>
</protein>
<feature type="domain" description="HAT C-terminal dimerisation" evidence="2">
    <location>
        <begin position="1"/>
        <end position="51"/>
    </location>
</feature>
<keyword evidence="1" id="KW-0732">Signal</keyword>
<evidence type="ECO:0000256" key="1">
    <source>
        <dbReference type="SAM" id="SignalP"/>
    </source>
</evidence>
<evidence type="ECO:0000313" key="4">
    <source>
        <dbReference type="Proteomes" id="UP000054477"/>
    </source>
</evidence>
<name>A0A0C9WIT6_9AGAR</name>
<dbReference type="Proteomes" id="UP000054477">
    <property type="component" value="Unassembled WGS sequence"/>
</dbReference>